<feature type="compositionally biased region" description="Low complexity" evidence="1">
    <location>
        <begin position="301"/>
        <end position="313"/>
    </location>
</feature>
<name>A0ABV0G789_9BURK</name>
<evidence type="ECO:0000313" key="4">
    <source>
        <dbReference type="EMBL" id="MEO3693601.1"/>
    </source>
</evidence>
<feature type="compositionally biased region" description="Basic and acidic residues" evidence="1">
    <location>
        <begin position="315"/>
        <end position="325"/>
    </location>
</feature>
<reference evidence="4 5" key="1">
    <citation type="submission" date="2024-05" db="EMBL/GenBank/DDBJ databases">
        <title>Roseateles sp. DJS-2-20 16S ribosomal RNA gene Genome sequencing and assembly.</title>
        <authorList>
            <person name="Woo H."/>
        </authorList>
    </citation>
    <scope>NUCLEOTIDE SEQUENCE [LARGE SCALE GENOMIC DNA]</scope>
    <source>
        <strain evidence="4 5">DJS-2-20</strain>
    </source>
</reference>
<evidence type="ECO:0000313" key="5">
    <source>
        <dbReference type="Proteomes" id="UP001495147"/>
    </source>
</evidence>
<protein>
    <submittedName>
        <fullName evidence="4">DUF2167 domain-containing protein</fullName>
    </submittedName>
</protein>
<keyword evidence="2" id="KW-0472">Membrane</keyword>
<evidence type="ECO:0000256" key="1">
    <source>
        <dbReference type="SAM" id="MobiDB-lite"/>
    </source>
</evidence>
<feature type="chain" id="PRO_5046435355" evidence="3">
    <location>
        <begin position="29"/>
        <end position="325"/>
    </location>
</feature>
<evidence type="ECO:0000256" key="3">
    <source>
        <dbReference type="SAM" id="SignalP"/>
    </source>
</evidence>
<feature type="signal peptide" evidence="3">
    <location>
        <begin position="1"/>
        <end position="28"/>
    </location>
</feature>
<comment type="caution">
    <text evidence="4">The sequence shown here is derived from an EMBL/GenBank/DDBJ whole genome shotgun (WGS) entry which is preliminary data.</text>
</comment>
<feature type="transmembrane region" description="Helical" evidence="2">
    <location>
        <begin position="256"/>
        <end position="282"/>
    </location>
</feature>
<dbReference type="Pfam" id="PF09935">
    <property type="entry name" value="DUF2167"/>
    <property type="match status" value="1"/>
</dbReference>
<sequence length="325" mass="34648">MTTTSRWRALALGLTLALQGLVITPVQAAEDPAWAEAKKVALAGPTDVPLAGQATLHLPADRVFIPQPQAGALMRAMGNPGDHSDLAGLVFPQGNGDWFATLRFISSGYVKDGDAKEWKADELLSSFREGTEAANAEREKMGVSPLEIIGWAQPPAYDATTHRLVWAMKSRHKGSTDDSELGVNYNTYALGREGYLSLNFVTALKDLPAEKPVAAQLLSSLEFSSGKRYEDFNESTDHVAEYGLAALVVGVGAKKLGLLAVAFAFIAKFFKLFAIAAFAIGAGVMKLFKRKKPEAAVTAEAAPAAQAAEAPEVPKVPEAKEQPPK</sequence>
<gene>
    <name evidence="4" type="ORF">ABDJ85_19180</name>
</gene>
<feature type="region of interest" description="Disordered" evidence="1">
    <location>
        <begin position="301"/>
        <end position="325"/>
    </location>
</feature>
<dbReference type="InterPro" id="IPR018682">
    <property type="entry name" value="DUF2167_membr"/>
</dbReference>
<keyword evidence="3" id="KW-0732">Signal</keyword>
<proteinExistence type="predicted"/>
<keyword evidence="2" id="KW-1133">Transmembrane helix</keyword>
<keyword evidence="5" id="KW-1185">Reference proteome</keyword>
<dbReference type="RefSeq" id="WP_347706416.1">
    <property type="nucleotide sequence ID" value="NZ_JBDPZD010000008.1"/>
</dbReference>
<organism evidence="4 5">
    <name type="scientific">Roseateles paludis</name>
    <dbReference type="NCBI Taxonomy" id="3145238"/>
    <lineage>
        <taxon>Bacteria</taxon>
        <taxon>Pseudomonadati</taxon>
        <taxon>Pseudomonadota</taxon>
        <taxon>Betaproteobacteria</taxon>
        <taxon>Burkholderiales</taxon>
        <taxon>Sphaerotilaceae</taxon>
        <taxon>Roseateles</taxon>
    </lineage>
</organism>
<dbReference type="EMBL" id="JBDPZD010000008">
    <property type="protein sequence ID" value="MEO3693601.1"/>
    <property type="molecule type" value="Genomic_DNA"/>
</dbReference>
<keyword evidence="2" id="KW-0812">Transmembrane</keyword>
<accession>A0ABV0G789</accession>
<evidence type="ECO:0000256" key="2">
    <source>
        <dbReference type="SAM" id="Phobius"/>
    </source>
</evidence>
<dbReference type="Proteomes" id="UP001495147">
    <property type="component" value="Unassembled WGS sequence"/>
</dbReference>